<dbReference type="RefSeq" id="WP_406647828.1">
    <property type="nucleotide sequence ID" value="NZ_CP123584.1"/>
</dbReference>
<name>A0ABZ2XUG2_9RHOB</name>
<sequence length="178" mass="19178">MRFDIAICPPVPWKNGGGMTRMLMSQEGPNGLSWRLSLADIQTDGPFSSFPGLQRILTIVSGDGIDLFNSDHRLLARPYQPVSFSGDLALDSQRVGADTRAFNLMFDADQIRGDVHVLQTGRSDLSGTNVVFVMQGAVRIFGQPDLQDGQGARLEGSTQIQAEPGASGLIVSLESRSV</sequence>
<proteinExistence type="predicted"/>
<organism evidence="1 2">
    <name type="scientific">Aliisedimentitalea scapharcae</name>
    <dbReference type="NCBI Taxonomy" id="1524259"/>
    <lineage>
        <taxon>Bacteria</taxon>
        <taxon>Pseudomonadati</taxon>
        <taxon>Pseudomonadota</taxon>
        <taxon>Alphaproteobacteria</taxon>
        <taxon>Rhodobacterales</taxon>
        <taxon>Roseobacteraceae</taxon>
        <taxon>Aliisedimentitalea</taxon>
    </lineage>
</organism>
<dbReference type="Proteomes" id="UP001623232">
    <property type="component" value="Chromosome"/>
</dbReference>
<evidence type="ECO:0000313" key="2">
    <source>
        <dbReference type="Proteomes" id="UP001623232"/>
    </source>
</evidence>
<dbReference type="EMBL" id="CP123584">
    <property type="protein sequence ID" value="WZK89508.1"/>
    <property type="molecule type" value="Genomic_DNA"/>
</dbReference>
<dbReference type="Pfam" id="PF05962">
    <property type="entry name" value="HutD"/>
    <property type="match status" value="1"/>
</dbReference>
<keyword evidence="2" id="KW-1185">Reference proteome</keyword>
<dbReference type="InterPro" id="IPR014710">
    <property type="entry name" value="RmlC-like_jellyroll"/>
</dbReference>
<reference evidence="1 2" key="1">
    <citation type="submission" date="2023-04" db="EMBL/GenBank/DDBJ databases">
        <title>Complete genome sequence of Alisedimentitalea scapharcae.</title>
        <authorList>
            <person name="Rong J.-C."/>
            <person name="Yi M.-L."/>
            <person name="Zhao Q."/>
        </authorList>
    </citation>
    <scope>NUCLEOTIDE SEQUENCE [LARGE SCALE GENOMIC DNA]</scope>
    <source>
        <strain evidence="1 2">KCTC 42119</strain>
    </source>
</reference>
<evidence type="ECO:0000313" key="1">
    <source>
        <dbReference type="EMBL" id="WZK89508.1"/>
    </source>
</evidence>
<accession>A0ABZ2XUG2</accession>
<dbReference type="PANTHER" id="PTHR37943">
    <property type="entry name" value="PROTEIN VES"/>
    <property type="match status" value="1"/>
</dbReference>
<dbReference type="Gene3D" id="2.60.120.10">
    <property type="entry name" value="Jelly Rolls"/>
    <property type="match status" value="1"/>
</dbReference>
<dbReference type="InterPro" id="IPR010282">
    <property type="entry name" value="Uncharacterised_HutD/Ves"/>
</dbReference>
<protein>
    <submittedName>
        <fullName evidence="1">HutD family protein</fullName>
    </submittedName>
</protein>
<dbReference type="SUPFAM" id="SSF51182">
    <property type="entry name" value="RmlC-like cupins"/>
    <property type="match status" value="1"/>
</dbReference>
<gene>
    <name evidence="1" type="ORF">QEZ52_02875</name>
</gene>
<dbReference type="InterPro" id="IPR011051">
    <property type="entry name" value="RmlC_Cupin_sf"/>
</dbReference>
<dbReference type="PANTHER" id="PTHR37943:SF1">
    <property type="entry name" value="PROTEIN VES"/>
    <property type="match status" value="1"/>
</dbReference>